<organism evidence="2 3">
    <name type="scientific">Pedobacter metabolipauper</name>
    <dbReference type="NCBI Taxonomy" id="425513"/>
    <lineage>
        <taxon>Bacteria</taxon>
        <taxon>Pseudomonadati</taxon>
        <taxon>Bacteroidota</taxon>
        <taxon>Sphingobacteriia</taxon>
        <taxon>Sphingobacteriales</taxon>
        <taxon>Sphingobacteriaceae</taxon>
        <taxon>Pedobacter</taxon>
    </lineage>
</organism>
<sequence length="932" mass="103821">MNKRLPISLTKLFFTGQWKVSLFLLLSAFNSYAQQNHSIKGNVADGLNKVKISNAVVCLLSAKDSILVDFAYSDANGAYHIDKFKRGNFLLLILHPNYADQSAPILLSRDQTATIYNIELTSKINLLNEVIIKGEARNAVLRGDTIEFNAKKIVLQKNAKVEDLLKQLPNIQVDQNGKITVLGETISTVLVDGAEFFSDDPTLVTRNLRADMVDKVQLYNRKSDKELITGVGNGKKTINIQLKENSKEGYFGKLEAGSSLDGRYQGQAMGNMFRLKYKVSVFGNISNTGKLGLNNADSKSLGSVQMVQAEGPRFISNKNFNDITSNGASGIPLARSAGMHYDTQWNKNNQSVNADFSLSKVDINGQENTMSLNALPSTVLRSDADQSFRNEVSVKKLNITYQSKFSSSSSLKVIITGSQSLTSSSSSSFSANRFGTDTLVNQGNREVNSNGEKTVFKFNSFYARKFSKPGRSFSWTANIFTANDQNAGNFKSINTFFDRSGITDNILLTDQYKDNGINTSNFVNEFTWSEPLSKGLSLLFNYEIGWNKGHSDRRSFNRSASGLYAEPDARFSNDLRSDQLANQGKISLIVKKDKHIFNISNGVSLLHYHHNDRFTDAAFRRTFVNWNPTVNYTRQVSALTMLQAGYSGQNNQPTIDHLQPLNNNNDPLNVRLGNPEIRNSFSNNLSISYMSMRLVSGASYVLQSMYSNTINPIVPDITTDPAGKTTYRFVNADRNASNLMLAAMIMSKVKSLGMILALKPNFTNNINFGMTNGTLDKRNTQNYDIDLTINKTVASKYEFMAGGGPGYQRSISSLQSQANNNGWQYKLITSLTRYLPFKTEFSTFVRADFQSKTKAFREDLSVFLLDASISKKFLKGDNLKLSVSGNDLLNQNNGFSRTSLGNTVTQNNYTTIKRYIFYSLKWDFSNMSKASN</sequence>
<reference evidence="2 3" key="1">
    <citation type="submission" date="2019-03" db="EMBL/GenBank/DDBJ databases">
        <title>Genomic Encyclopedia of Archaeal and Bacterial Type Strains, Phase II (KMG-II): from individual species to whole genera.</title>
        <authorList>
            <person name="Goeker M."/>
        </authorList>
    </citation>
    <scope>NUCLEOTIDE SEQUENCE [LARGE SCALE GENOMIC DNA]</scope>
    <source>
        <strain evidence="2 3">DSM 19035</strain>
    </source>
</reference>
<dbReference type="Proteomes" id="UP000295620">
    <property type="component" value="Unassembled WGS sequence"/>
</dbReference>
<keyword evidence="3" id="KW-1185">Reference proteome</keyword>
<proteinExistence type="predicted"/>
<dbReference type="Pfam" id="PF14905">
    <property type="entry name" value="OMP_b-brl_3"/>
    <property type="match status" value="2"/>
</dbReference>
<evidence type="ECO:0000313" key="2">
    <source>
        <dbReference type="EMBL" id="TDQ06959.1"/>
    </source>
</evidence>
<name>A0A4R6SQB6_9SPHI</name>
<accession>A0A4R6SQB6</accession>
<dbReference type="SUPFAM" id="SSF49464">
    <property type="entry name" value="Carboxypeptidase regulatory domain-like"/>
    <property type="match status" value="1"/>
</dbReference>
<dbReference type="SUPFAM" id="SSF56935">
    <property type="entry name" value="Porins"/>
    <property type="match status" value="1"/>
</dbReference>
<protein>
    <submittedName>
        <fullName evidence="2">Outer membrane receptor protein involved in Fe transport</fullName>
    </submittedName>
</protein>
<dbReference type="RefSeq" id="WP_166664918.1">
    <property type="nucleotide sequence ID" value="NZ_SNYC01000007.1"/>
</dbReference>
<dbReference type="AlphaFoldDB" id="A0A4R6SQB6"/>
<feature type="domain" description="Outer membrane protein beta-barrel" evidence="1">
    <location>
        <begin position="779"/>
        <end position="921"/>
    </location>
</feature>
<keyword evidence="2" id="KW-0675">Receptor</keyword>
<evidence type="ECO:0000313" key="3">
    <source>
        <dbReference type="Proteomes" id="UP000295620"/>
    </source>
</evidence>
<dbReference type="InterPro" id="IPR041700">
    <property type="entry name" value="OMP_b-brl_3"/>
</dbReference>
<dbReference type="EMBL" id="SNYC01000007">
    <property type="protein sequence ID" value="TDQ06959.1"/>
    <property type="molecule type" value="Genomic_DNA"/>
</dbReference>
<evidence type="ECO:0000259" key="1">
    <source>
        <dbReference type="Pfam" id="PF14905"/>
    </source>
</evidence>
<dbReference type="InterPro" id="IPR008969">
    <property type="entry name" value="CarboxyPept-like_regulatory"/>
</dbReference>
<feature type="domain" description="Outer membrane protein beta-barrel" evidence="1">
    <location>
        <begin position="464"/>
        <end position="737"/>
    </location>
</feature>
<comment type="caution">
    <text evidence="2">The sequence shown here is derived from an EMBL/GenBank/DDBJ whole genome shotgun (WGS) entry which is preliminary data.</text>
</comment>
<gene>
    <name evidence="2" type="ORF">ATK78_3975</name>
</gene>